<dbReference type="Proteomes" id="UP000465112">
    <property type="component" value="Chromosome 24"/>
</dbReference>
<feature type="region of interest" description="Disordered" evidence="1">
    <location>
        <begin position="77"/>
        <end position="102"/>
    </location>
</feature>
<feature type="region of interest" description="Disordered" evidence="1">
    <location>
        <begin position="1"/>
        <end position="20"/>
    </location>
</feature>
<feature type="compositionally biased region" description="Basic and acidic residues" evidence="1">
    <location>
        <begin position="77"/>
        <end position="92"/>
    </location>
</feature>
<accession>A0A6A5DU05</accession>
<organism evidence="3 4">
    <name type="scientific">Perca fluviatilis</name>
    <name type="common">European perch</name>
    <dbReference type="NCBI Taxonomy" id="8168"/>
    <lineage>
        <taxon>Eukaryota</taxon>
        <taxon>Metazoa</taxon>
        <taxon>Chordata</taxon>
        <taxon>Craniata</taxon>
        <taxon>Vertebrata</taxon>
        <taxon>Euteleostomi</taxon>
        <taxon>Actinopterygii</taxon>
        <taxon>Neopterygii</taxon>
        <taxon>Teleostei</taxon>
        <taxon>Neoteleostei</taxon>
        <taxon>Acanthomorphata</taxon>
        <taxon>Eupercaria</taxon>
        <taxon>Perciformes</taxon>
        <taxon>Percoidei</taxon>
        <taxon>Percidae</taxon>
        <taxon>Percinae</taxon>
        <taxon>Perca</taxon>
    </lineage>
</organism>
<feature type="domain" description="BLOC-2 complex member HPS3 C-terminal" evidence="2">
    <location>
        <begin position="28"/>
        <end position="59"/>
    </location>
</feature>
<protein>
    <recommendedName>
        <fullName evidence="2">BLOC-2 complex member HPS3 C-terminal domain-containing protein</fullName>
    </recommendedName>
</protein>
<sequence length="102" mass="11171">MGLQPAPPLHNQKGAVRQQHSKAAGPIIIAYANHQLQDKHMVLRWQKLLPELCIRTRAAKLGSANNFRDASCGCHGDEPHRVPGTDAGRRNDILLPASPLDL</sequence>
<proteinExistence type="predicted"/>
<evidence type="ECO:0000313" key="3">
    <source>
        <dbReference type="EMBL" id="KAF1371926.1"/>
    </source>
</evidence>
<dbReference type="AlphaFoldDB" id="A0A6A5DU05"/>
<gene>
    <name evidence="3" type="ORF">PFLUV_G00274530</name>
</gene>
<evidence type="ECO:0000259" key="2">
    <source>
        <dbReference type="Pfam" id="PF14763"/>
    </source>
</evidence>
<dbReference type="InterPro" id="IPR029438">
    <property type="entry name" value="HPS3_C"/>
</dbReference>
<name>A0A6A5DU05_PERFL</name>
<keyword evidence="4" id="KW-1185">Reference proteome</keyword>
<dbReference type="Pfam" id="PF14763">
    <property type="entry name" value="HPS3_C"/>
    <property type="match status" value="1"/>
</dbReference>
<reference evidence="3 4" key="1">
    <citation type="submission" date="2019-06" db="EMBL/GenBank/DDBJ databases">
        <title>A chromosome-scale genome assembly of the European perch, Perca fluviatilis.</title>
        <authorList>
            <person name="Roques C."/>
            <person name="Zahm M."/>
            <person name="Cabau C."/>
            <person name="Klopp C."/>
            <person name="Bouchez O."/>
            <person name="Donnadieu C."/>
            <person name="Kuhl H."/>
            <person name="Gislard M."/>
            <person name="Guendouz S."/>
            <person name="Journot L."/>
            <person name="Haffray P."/>
            <person name="Bestin A."/>
            <person name="Morvezen R."/>
            <person name="Feron R."/>
            <person name="Wen M."/>
            <person name="Jouanno E."/>
            <person name="Herpin A."/>
            <person name="Schartl M."/>
            <person name="Postlethwait J."/>
            <person name="Schaerlinger B."/>
            <person name="Chardard D."/>
            <person name="Lecocq T."/>
            <person name="Poncet C."/>
            <person name="Jaffrelo L."/>
            <person name="Lampietro C."/>
            <person name="Guiguen Y."/>
        </authorList>
    </citation>
    <scope>NUCLEOTIDE SEQUENCE [LARGE SCALE GENOMIC DNA]</scope>
    <source>
        <tissue evidence="3">Blood</tissue>
    </source>
</reference>
<dbReference type="EMBL" id="VHII01000024">
    <property type="protein sequence ID" value="KAF1371926.1"/>
    <property type="molecule type" value="Genomic_DNA"/>
</dbReference>
<evidence type="ECO:0000256" key="1">
    <source>
        <dbReference type="SAM" id="MobiDB-lite"/>
    </source>
</evidence>
<comment type="caution">
    <text evidence="3">The sequence shown here is derived from an EMBL/GenBank/DDBJ whole genome shotgun (WGS) entry which is preliminary data.</text>
</comment>
<evidence type="ECO:0000313" key="4">
    <source>
        <dbReference type="Proteomes" id="UP000465112"/>
    </source>
</evidence>